<dbReference type="EMBL" id="PNCL01000032">
    <property type="protein sequence ID" value="TMP59979.1"/>
    <property type="molecule type" value="Genomic_DNA"/>
</dbReference>
<dbReference type="EMBL" id="PNCK01000045">
    <property type="protein sequence ID" value="TMP41998.1"/>
    <property type="molecule type" value="Genomic_DNA"/>
</dbReference>
<evidence type="ECO:0000313" key="3">
    <source>
        <dbReference type="EMBL" id="TMP59979.1"/>
    </source>
</evidence>
<keyword evidence="1" id="KW-0812">Transmembrane</keyword>
<organism evidence="3 5">
    <name type="scientific">Pseudoalteromonas citrea</name>
    <dbReference type="NCBI Taxonomy" id="43655"/>
    <lineage>
        <taxon>Bacteria</taxon>
        <taxon>Pseudomonadati</taxon>
        <taxon>Pseudomonadota</taxon>
        <taxon>Gammaproteobacteria</taxon>
        <taxon>Alteromonadales</taxon>
        <taxon>Pseudoalteromonadaceae</taxon>
        <taxon>Pseudoalteromonas</taxon>
    </lineage>
</organism>
<dbReference type="OrthoDB" id="9945443at2"/>
<dbReference type="Proteomes" id="UP000307706">
    <property type="component" value="Unassembled WGS sequence"/>
</dbReference>
<protein>
    <submittedName>
        <fullName evidence="3">Uncharacterized protein</fullName>
    </submittedName>
</protein>
<feature type="transmembrane region" description="Helical" evidence="1">
    <location>
        <begin position="152"/>
        <end position="169"/>
    </location>
</feature>
<keyword evidence="4" id="KW-1185">Reference proteome</keyword>
<dbReference type="AlphaFoldDB" id="A0A5S3XQQ8"/>
<evidence type="ECO:0000313" key="4">
    <source>
        <dbReference type="Proteomes" id="UP000305730"/>
    </source>
</evidence>
<evidence type="ECO:0000256" key="1">
    <source>
        <dbReference type="SAM" id="Phobius"/>
    </source>
</evidence>
<name>A0A5S3XQQ8_9GAMM</name>
<dbReference type="RefSeq" id="WP_138597337.1">
    <property type="nucleotide sequence ID" value="NZ_PNCK01000045.1"/>
</dbReference>
<dbReference type="Proteomes" id="UP000305730">
    <property type="component" value="Unassembled WGS sequence"/>
</dbReference>
<accession>A0A5S3XQQ8</accession>
<feature type="transmembrane region" description="Helical" evidence="1">
    <location>
        <begin position="37"/>
        <end position="58"/>
    </location>
</feature>
<feature type="transmembrane region" description="Helical" evidence="1">
    <location>
        <begin position="122"/>
        <end position="140"/>
    </location>
</feature>
<sequence length="185" mass="21538">MRDDLDLESLTAAWQSQSANEQLTQTQIKKKILKKRVSLLSITMIELGIIISVTWLLVRAFSESWALYVKAGLFFSLLIGVTTFIYMSKSRLNSYRMVHVSTSVKIDHEEKLSLEALRRGKYTKYVIAIFSGVLITSFTYEHFYLGFTMNDLLWRYSFGIAWLMCAWFLNSKAISRNEFFLNKIK</sequence>
<reference evidence="4 5" key="1">
    <citation type="submission" date="2017-12" db="EMBL/GenBank/DDBJ databases">
        <authorList>
            <person name="Paulsen S."/>
            <person name="Gram L.K."/>
        </authorList>
    </citation>
    <scope>NUCLEOTIDE SEQUENCE [LARGE SCALE GENOMIC DNA]</scope>
    <source>
        <strain evidence="3 5">S2231</strain>
        <strain evidence="2 4">S2233</strain>
    </source>
</reference>
<keyword evidence="1" id="KW-0472">Membrane</keyword>
<feature type="transmembrane region" description="Helical" evidence="1">
    <location>
        <begin position="64"/>
        <end position="87"/>
    </location>
</feature>
<comment type="caution">
    <text evidence="3">The sequence shown here is derived from an EMBL/GenBank/DDBJ whole genome shotgun (WGS) entry which is preliminary data.</text>
</comment>
<reference evidence="3" key="3">
    <citation type="submission" date="2019-09" db="EMBL/GenBank/DDBJ databases">
        <title>Co-occurence of chitin degradation, pigmentation and bioactivity in marine Pseudoalteromonas.</title>
        <authorList>
            <person name="Sonnenschein E.C."/>
            <person name="Bech P.K."/>
        </authorList>
    </citation>
    <scope>NUCLEOTIDE SEQUENCE</scope>
    <source>
        <strain evidence="3">S2231</strain>
    </source>
</reference>
<keyword evidence="1" id="KW-1133">Transmembrane helix</keyword>
<reference evidence="4 5" key="2">
    <citation type="submission" date="2019-06" db="EMBL/GenBank/DDBJ databases">
        <title>Co-occurence of chitin degradation, pigmentation and bioactivity in marine Pseudoalteromonas.</title>
        <authorList>
            <person name="Sonnenschein E.C."/>
            <person name="Bech P.K."/>
        </authorList>
    </citation>
    <scope>NUCLEOTIDE SEQUENCE [LARGE SCALE GENOMIC DNA]</scope>
    <source>
        <strain evidence="5">S2231</strain>
        <strain evidence="2 4">S2233</strain>
    </source>
</reference>
<proteinExistence type="predicted"/>
<evidence type="ECO:0000313" key="2">
    <source>
        <dbReference type="EMBL" id="TMP41998.1"/>
    </source>
</evidence>
<gene>
    <name evidence="3" type="ORF">CWB96_07980</name>
    <name evidence="2" type="ORF">CWB97_12875</name>
</gene>
<evidence type="ECO:0000313" key="5">
    <source>
        <dbReference type="Proteomes" id="UP000307706"/>
    </source>
</evidence>